<dbReference type="AlphaFoldDB" id="A0A4U7AVN8"/>
<name>A0A4U7AVN8_9PEZI</name>
<accession>A0A4U7AVN8</accession>
<reference evidence="1 2" key="1">
    <citation type="submission" date="2018-02" db="EMBL/GenBank/DDBJ databases">
        <title>Draft genome sequences of Elsinoe sp., causing black scab on jojoba.</title>
        <authorList>
            <person name="Stodart B."/>
            <person name="Jeffress S."/>
            <person name="Ash G."/>
            <person name="Arun Chinnappa K."/>
        </authorList>
    </citation>
    <scope>NUCLEOTIDE SEQUENCE [LARGE SCALE GENOMIC DNA]</scope>
    <source>
        <strain evidence="1 2">Hillstone_2</strain>
    </source>
</reference>
<organism evidence="1 2">
    <name type="scientific">Elsinoe australis</name>
    <dbReference type="NCBI Taxonomy" id="40998"/>
    <lineage>
        <taxon>Eukaryota</taxon>
        <taxon>Fungi</taxon>
        <taxon>Dikarya</taxon>
        <taxon>Ascomycota</taxon>
        <taxon>Pezizomycotina</taxon>
        <taxon>Dothideomycetes</taxon>
        <taxon>Dothideomycetidae</taxon>
        <taxon>Myriangiales</taxon>
        <taxon>Elsinoaceae</taxon>
        <taxon>Elsinoe</taxon>
    </lineage>
</organism>
<comment type="caution">
    <text evidence="1">The sequence shown here is derived from an EMBL/GenBank/DDBJ whole genome shotgun (WGS) entry which is preliminary data.</text>
</comment>
<gene>
    <name evidence="1" type="ORF">C1H76_8735</name>
</gene>
<sequence>MHNTPSSSILLDHPHLQYRHMYDPIALTKRTDILSCPSSSPVPGYRLSHVVKLFVHSPGWLRASLAGTSAANDSALVSGLALCYPEASLQREPWAGGRRRRLLWDMLPIPDAPGGIMAVVDMGREAKLVMAPTGMALWTCAAFAPRRPPRPREGSLQTGLVEPNIHSEGGVGHIEYLRVNDLTERKPQA</sequence>
<protein>
    <submittedName>
        <fullName evidence="1">Uncharacterized protein</fullName>
    </submittedName>
</protein>
<dbReference type="Proteomes" id="UP000308133">
    <property type="component" value="Unassembled WGS sequence"/>
</dbReference>
<dbReference type="EMBL" id="PTQR01000120">
    <property type="protein sequence ID" value="TKX19117.1"/>
    <property type="molecule type" value="Genomic_DNA"/>
</dbReference>
<evidence type="ECO:0000313" key="2">
    <source>
        <dbReference type="Proteomes" id="UP000308133"/>
    </source>
</evidence>
<proteinExistence type="predicted"/>
<evidence type="ECO:0000313" key="1">
    <source>
        <dbReference type="EMBL" id="TKX19117.1"/>
    </source>
</evidence>